<proteinExistence type="predicted"/>
<comment type="caution">
    <text evidence="2">The sequence shown here is derived from an EMBL/GenBank/DDBJ whole genome shotgun (WGS) entry which is preliminary data.</text>
</comment>
<accession>A0A7J6BQN0</accession>
<evidence type="ECO:0000313" key="3">
    <source>
        <dbReference type="Proteomes" id="UP000579812"/>
    </source>
</evidence>
<protein>
    <recommendedName>
        <fullName evidence="4">Secreted protein</fullName>
    </recommendedName>
</protein>
<organism evidence="2 3">
    <name type="scientific">Onychostoma macrolepis</name>
    <dbReference type="NCBI Taxonomy" id="369639"/>
    <lineage>
        <taxon>Eukaryota</taxon>
        <taxon>Metazoa</taxon>
        <taxon>Chordata</taxon>
        <taxon>Craniata</taxon>
        <taxon>Vertebrata</taxon>
        <taxon>Euteleostomi</taxon>
        <taxon>Actinopterygii</taxon>
        <taxon>Neopterygii</taxon>
        <taxon>Teleostei</taxon>
        <taxon>Ostariophysi</taxon>
        <taxon>Cypriniformes</taxon>
        <taxon>Cyprinidae</taxon>
        <taxon>Acrossocheilinae</taxon>
        <taxon>Onychostoma</taxon>
    </lineage>
</organism>
<reference evidence="2 3" key="1">
    <citation type="submission" date="2020-04" db="EMBL/GenBank/DDBJ databases">
        <title>Chromosome-level genome assembly of a cyprinid fish Onychostoma macrolepis by integration of Nanopore Sequencing, Bionano and Hi-C technology.</title>
        <authorList>
            <person name="Wang D."/>
        </authorList>
    </citation>
    <scope>NUCLEOTIDE SEQUENCE [LARGE SCALE GENOMIC DNA]</scope>
    <source>
        <strain evidence="2">SWU-2019</strain>
        <tissue evidence="2">Muscle</tissue>
    </source>
</reference>
<evidence type="ECO:0000313" key="2">
    <source>
        <dbReference type="EMBL" id="KAF4097254.1"/>
    </source>
</evidence>
<evidence type="ECO:0000256" key="1">
    <source>
        <dbReference type="SAM" id="SignalP"/>
    </source>
</evidence>
<keyword evidence="1" id="KW-0732">Signal</keyword>
<gene>
    <name evidence="2" type="ORF">G5714_021262</name>
</gene>
<feature type="chain" id="PRO_5029468638" description="Secreted protein" evidence="1">
    <location>
        <begin position="19"/>
        <end position="70"/>
    </location>
</feature>
<name>A0A7J6BQN0_9TELE</name>
<feature type="signal peptide" evidence="1">
    <location>
        <begin position="1"/>
        <end position="18"/>
    </location>
</feature>
<dbReference type="AlphaFoldDB" id="A0A7J6BQN0"/>
<sequence length="70" mass="8095">MIHMFVLFCLRWWSLIAAAGIFCICRKHKKPDKEVQTRTEEITYSAVAFHKRNTQKSAYTTETSPALCVS</sequence>
<evidence type="ECO:0008006" key="4">
    <source>
        <dbReference type="Google" id="ProtNLM"/>
    </source>
</evidence>
<dbReference type="EMBL" id="JAAMOB010000022">
    <property type="protein sequence ID" value="KAF4097254.1"/>
    <property type="molecule type" value="Genomic_DNA"/>
</dbReference>
<keyword evidence="3" id="KW-1185">Reference proteome</keyword>
<dbReference type="Proteomes" id="UP000579812">
    <property type="component" value="Unassembled WGS sequence"/>
</dbReference>